<dbReference type="InterPro" id="IPR003439">
    <property type="entry name" value="ABC_transporter-like_ATP-bd"/>
</dbReference>
<dbReference type="Proteomes" id="UP000253094">
    <property type="component" value="Unassembled WGS sequence"/>
</dbReference>
<dbReference type="EMBL" id="QOIL01000019">
    <property type="protein sequence ID" value="RCG26490.1"/>
    <property type="molecule type" value="Genomic_DNA"/>
</dbReference>
<feature type="domain" description="ABC transporter" evidence="7">
    <location>
        <begin position="2"/>
        <end position="228"/>
    </location>
</feature>
<sequence>MLKAENLTKRYGRVQALAGFSLEVAAGEIVGLVGHNGAGKTTFIETATGLIRPDGGRVTVNGQDPARVRGITGVCPQQIGLYLSTTVREHLRLFGGLAGLRRTALRAEIDDLAESLKLTSFMDRPVGVLSGGQQRRTQAAVALINRPSLLLMDEPTAGADPETRQALLDVVKQRASEGAAVIYTTHYLPELTELAATIAVARAGAVIARGSAADLLDGLPGEVLVTFADAEVHVSTTDPTGTLLEILRDAGRPPIAVDLRKPSLDDLYRSLTVSYAH</sequence>
<keyword evidence="4" id="KW-0547">Nucleotide-binding</keyword>
<gene>
    <name evidence="8" type="ORF">DQ384_29030</name>
</gene>
<keyword evidence="9" id="KW-1185">Reference proteome</keyword>
<dbReference type="Pfam" id="PF00005">
    <property type="entry name" value="ABC_tran"/>
    <property type="match status" value="1"/>
</dbReference>
<evidence type="ECO:0000256" key="1">
    <source>
        <dbReference type="ARBA" id="ARBA00004202"/>
    </source>
</evidence>
<dbReference type="InterPro" id="IPR027417">
    <property type="entry name" value="P-loop_NTPase"/>
</dbReference>
<dbReference type="GO" id="GO:0005524">
    <property type="term" value="F:ATP binding"/>
    <property type="evidence" value="ECO:0007669"/>
    <property type="project" value="UniProtKB-KW"/>
</dbReference>
<dbReference type="GO" id="GO:0016887">
    <property type="term" value="F:ATP hydrolysis activity"/>
    <property type="evidence" value="ECO:0007669"/>
    <property type="project" value="InterPro"/>
</dbReference>
<evidence type="ECO:0000256" key="2">
    <source>
        <dbReference type="ARBA" id="ARBA00005417"/>
    </source>
</evidence>
<evidence type="ECO:0000256" key="4">
    <source>
        <dbReference type="ARBA" id="ARBA00022741"/>
    </source>
</evidence>
<evidence type="ECO:0000259" key="7">
    <source>
        <dbReference type="PROSITE" id="PS50893"/>
    </source>
</evidence>
<name>A0A367FA93_9ACTN</name>
<evidence type="ECO:0000256" key="5">
    <source>
        <dbReference type="ARBA" id="ARBA00022840"/>
    </source>
</evidence>
<accession>A0A367FA93</accession>
<dbReference type="SUPFAM" id="SSF52540">
    <property type="entry name" value="P-loop containing nucleoside triphosphate hydrolases"/>
    <property type="match status" value="1"/>
</dbReference>
<keyword evidence="3" id="KW-0813">Transport</keyword>
<proteinExistence type="inferred from homology"/>
<comment type="similarity">
    <text evidence="2">Belongs to the ABC transporter superfamily.</text>
</comment>
<evidence type="ECO:0000256" key="6">
    <source>
        <dbReference type="ARBA" id="ARBA00023251"/>
    </source>
</evidence>
<dbReference type="PANTHER" id="PTHR42711:SF5">
    <property type="entry name" value="ABC TRANSPORTER ATP-BINDING PROTEIN NATA"/>
    <property type="match status" value="1"/>
</dbReference>
<keyword evidence="5 8" id="KW-0067">ATP-binding</keyword>
<dbReference type="AlphaFoldDB" id="A0A367FA93"/>
<protein>
    <submittedName>
        <fullName evidence="8">ABC transporter ATP-binding protein</fullName>
    </submittedName>
</protein>
<dbReference type="OrthoDB" id="9804819at2"/>
<reference evidence="8 9" key="1">
    <citation type="submission" date="2018-06" db="EMBL/GenBank/DDBJ databases">
        <title>Sphaerisporangium craniellae sp. nov., isolated from a marine sponge in the South China Sea.</title>
        <authorList>
            <person name="Li L."/>
        </authorList>
    </citation>
    <scope>NUCLEOTIDE SEQUENCE [LARGE SCALE GENOMIC DNA]</scope>
    <source>
        <strain evidence="8 9">CCTCC AA 208026</strain>
    </source>
</reference>
<dbReference type="SMART" id="SM00382">
    <property type="entry name" value="AAA"/>
    <property type="match status" value="1"/>
</dbReference>
<keyword evidence="6" id="KW-0046">Antibiotic resistance</keyword>
<dbReference type="GO" id="GO:0046677">
    <property type="term" value="P:response to antibiotic"/>
    <property type="evidence" value="ECO:0007669"/>
    <property type="project" value="UniProtKB-KW"/>
</dbReference>
<dbReference type="PROSITE" id="PS50893">
    <property type="entry name" value="ABC_TRANSPORTER_2"/>
    <property type="match status" value="1"/>
</dbReference>
<dbReference type="InterPro" id="IPR050763">
    <property type="entry name" value="ABC_transporter_ATP-binding"/>
</dbReference>
<dbReference type="PANTHER" id="PTHR42711">
    <property type="entry name" value="ABC TRANSPORTER ATP-BINDING PROTEIN"/>
    <property type="match status" value="1"/>
</dbReference>
<evidence type="ECO:0000313" key="9">
    <source>
        <dbReference type="Proteomes" id="UP000253094"/>
    </source>
</evidence>
<comment type="subcellular location">
    <subcellularLocation>
        <location evidence="1">Cell membrane</location>
        <topology evidence="1">Peripheral membrane protein</topology>
    </subcellularLocation>
</comment>
<organism evidence="8 9">
    <name type="scientific">Sphaerisporangium album</name>
    <dbReference type="NCBI Taxonomy" id="509200"/>
    <lineage>
        <taxon>Bacteria</taxon>
        <taxon>Bacillati</taxon>
        <taxon>Actinomycetota</taxon>
        <taxon>Actinomycetes</taxon>
        <taxon>Streptosporangiales</taxon>
        <taxon>Streptosporangiaceae</taxon>
        <taxon>Sphaerisporangium</taxon>
    </lineage>
</organism>
<evidence type="ECO:0000256" key="3">
    <source>
        <dbReference type="ARBA" id="ARBA00022448"/>
    </source>
</evidence>
<dbReference type="GO" id="GO:0005886">
    <property type="term" value="C:plasma membrane"/>
    <property type="evidence" value="ECO:0007669"/>
    <property type="project" value="UniProtKB-SubCell"/>
</dbReference>
<dbReference type="Gene3D" id="3.40.50.300">
    <property type="entry name" value="P-loop containing nucleotide triphosphate hydrolases"/>
    <property type="match status" value="1"/>
</dbReference>
<dbReference type="InterPro" id="IPR003593">
    <property type="entry name" value="AAA+_ATPase"/>
</dbReference>
<dbReference type="RefSeq" id="WP_114032063.1">
    <property type="nucleotide sequence ID" value="NZ_QOIL01000019.1"/>
</dbReference>
<evidence type="ECO:0000313" key="8">
    <source>
        <dbReference type="EMBL" id="RCG26490.1"/>
    </source>
</evidence>
<comment type="caution">
    <text evidence="8">The sequence shown here is derived from an EMBL/GenBank/DDBJ whole genome shotgun (WGS) entry which is preliminary data.</text>
</comment>